<evidence type="ECO:0000313" key="1">
    <source>
        <dbReference type="EMBL" id="SPD10295.1"/>
    </source>
</evidence>
<sequence>MDLRAVSVGMGTDTWRIVVGGWWRMFLWLEVPTVGLAGRASSALSACTGCSNGRKSEFDSQFVSFSLDTVELDKVKVNSALSACTFGAVSGDFLSWLAFYGDRVDFPRIYVDLFLDAANFQQLRFRTKWPWGILPSRVALDYPLRFGVDLSKAPFGEPPKNRITWMVP</sequence>
<dbReference type="AlphaFoldDB" id="A0A2N9HEF7"/>
<organism evidence="1">
    <name type="scientific">Fagus sylvatica</name>
    <name type="common">Beechnut</name>
    <dbReference type="NCBI Taxonomy" id="28930"/>
    <lineage>
        <taxon>Eukaryota</taxon>
        <taxon>Viridiplantae</taxon>
        <taxon>Streptophyta</taxon>
        <taxon>Embryophyta</taxon>
        <taxon>Tracheophyta</taxon>
        <taxon>Spermatophyta</taxon>
        <taxon>Magnoliopsida</taxon>
        <taxon>eudicotyledons</taxon>
        <taxon>Gunneridae</taxon>
        <taxon>Pentapetalae</taxon>
        <taxon>rosids</taxon>
        <taxon>fabids</taxon>
        <taxon>Fagales</taxon>
        <taxon>Fagaceae</taxon>
        <taxon>Fagus</taxon>
    </lineage>
</organism>
<name>A0A2N9HEF7_FAGSY</name>
<accession>A0A2N9HEF7</accession>
<protein>
    <submittedName>
        <fullName evidence="1">Uncharacterized protein</fullName>
    </submittedName>
</protein>
<reference evidence="1" key="1">
    <citation type="submission" date="2018-02" db="EMBL/GenBank/DDBJ databases">
        <authorList>
            <person name="Cohen D.B."/>
            <person name="Kent A.D."/>
        </authorList>
    </citation>
    <scope>NUCLEOTIDE SEQUENCE</scope>
</reference>
<proteinExistence type="predicted"/>
<dbReference type="EMBL" id="OIVN01003323">
    <property type="protein sequence ID" value="SPD10295.1"/>
    <property type="molecule type" value="Genomic_DNA"/>
</dbReference>
<gene>
    <name evidence="1" type="ORF">FSB_LOCUS38177</name>
</gene>